<dbReference type="AlphaFoldDB" id="A0A418W3G7"/>
<dbReference type="RefSeq" id="WP_119830221.1">
    <property type="nucleotide sequence ID" value="NZ_QYUL01000001.1"/>
</dbReference>
<dbReference type="Proteomes" id="UP000283458">
    <property type="component" value="Unassembled WGS sequence"/>
</dbReference>
<keyword evidence="2" id="KW-1185">Reference proteome</keyword>
<accession>A0A418W3G7</accession>
<evidence type="ECO:0000313" key="2">
    <source>
        <dbReference type="Proteomes" id="UP000283458"/>
    </source>
</evidence>
<gene>
    <name evidence="1" type="ORF">D3877_08665</name>
</gene>
<dbReference type="OrthoDB" id="58819at2"/>
<comment type="caution">
    <text evidence="1">The sequence shown here is derived from an EMBL/GenBank/DDBJ whole genome shotgun (WGS) entry which is preliminary data.</text>
</comment>
<proteinExistence type="predicted"/>
<dbReference type="EMBL" id="QYUL01000001">
    <property type="protein sequence ID" value="RJF84573.1"/>
    <property type="molecule type" value="Genomic_DNA"/>
</dbReference>
<sequence>MDGVTGIAAGIAVELQRLLPDQRKTQRANLALLVATMLDVRSANLMALAAGLLRDVARIDMRYQWITRVLMNRLINPDAVMAPFAREVLCRLSDDGRIAPVSAARMVL</sequence>
<name>A0A418W3G7_9PROT</name>
<protein>
    <submittedName>
        <fullName evidence="1">Uncharacterized protein</fullName>
    </submittedName>
</protein>
<organism evidence="1 2">
    <name type="scientific">Azospirillum cavernae</name>
    <dbReference type="NCBI Taxonomy" id="2320860"/>
    <lineage>
        <taxon>Bacteria</taxon>
        <taxon>Pseudomonadati</taxon>
        <taxon>Pseudomonadota</taxon>
        <taxon>Alphaproteobacteria</taxon>
        <taxon>Rhodospirillales</taxon>
        <taxon>Azospirillaceae</taxon>
        <taxon>Azospirillum</taxon>
    </lineage>
</organism>
<reference evidence="1 2" key="1">
    <citation type="submission" date="2018-09" db="EMBL/GenBank/DDBJ databases">
        <authorList>
            <person name="Zhu H."/>
        </authorList>
    </citation>
    <scope>NUCLEOTIDE SEQUENCE [LARGE SCALE GENOMIC DNA]</scope>
    <source>
        <strain evidence="1 2">K2W22B-5</strain>
    </source>
</reference>
<evidence type="ECO:0000313" key="1">
    <source>
        <dbReference type="EMBL" id="RJF84573.1"/>
    </source>
</evidence>